<reference evidence="6" key="1">
    <citation type="journal article" date="2020" name="bioRxiv">
        <title>A rank-normalized archaeal taxonomy based on genome phylogeny resolves widespread incomplete and uneven classifications.</title>
        <authorList>
            <person name="Rinke C."/>
            <person name="Chuvochina M."/>
            <person name="Mussig A.J."/>
            <person name="Chaumeil P.-A."/>
            <person name="Waite D.W."/>
            <person name="Whitman W.B."/>
            <person name="Parks D.H."/>
            <person name="Hugenholtz P."/>
        </authorList>
    </citation>
    <scope>NUCLEOTIDE SEQUENCE</scope>
    <source>
        <strain evidence="6">UBA8853</strain>
    </source>
</reference>
<evidence type="ECO:0000256" key="4">
    <source>
        <dbReference type="HAMAP-Rule" id="MF_00329"/>
    </source>
</evidence>
<evidence type="ECO:0000256" key="3">
    <source>
        <dbReference type="ARBA" id="ARBA00023274"/>
    </source>
</evidence>
<gene>
    <name evidence="4" type="primary">rpl18e</name>
    <name evidence="6" type="ORF">HA336_06920</name>
</gene>
<dbReference type="InterPro" id="IPR001196">
    <property type="entry name" value="Ribosomal_uL15_CS"/>
</dbReference>
<organism evidence="6 7">
    <name type="scientific">Methanopyrus kandleri</name>
    <dbReference type="NCBI Taxonomy" id="2320"/>
    <lineage>
        <taxon>Archaea</taxon>
        <taxon>Methanobacteriati</taxon>
        <taxon>Methanobacteriota</taxon>
        <taxon>Methanomada group</taxon>
        <taxon>Methanopyri</taxon>
        <taxon>Methanopyrales</taxon>
        <taxon>Methanopyraceae</taxon>
        <taxon>Methanopyrus</taxon>
    </lineage>
</organism>
<evidence type="ECO:0000256" key="1">
    <source>
        <dbReference type="ARBA" id="ARBA00006815"/>
    </source>
</evidence>
<keyword evidence="2 4" id="KW-0689">Ribosomal protein</keyword>
<evidence type="ECO:0000256" key="2">
    <source>
        <dbReference type="ARBA" id="ARBA00022980"/>
    </source>
</evidence>
<dbReference type="SMR" id="A0A832T7C0"/>
<dbReference type="InterPro" id="IPR000039">
    <property type="entry name" value="Ribosomal_eL18"/>
</dbReference>
<keyword evidence="3 4" id="KW-0687">Ribonucleoprotein</keyword>
<dbReference type="RefSeq" id="WP_011019843.1">
    <property type="nucleotide sequence ID" value="NZ_DUJS01000004.1"/>
</dbReference>
<dbReference type="SUPFAM" id="SSF52080">
    <property type="entry name" value="Ribosomal proteins L15p and L18e"/>
    <property type="match status" value="1"/>
</dbReference>
<dbReference type="GO" id="GO:0003723">
    <property type="term" value="F:RNA binding"/>
    <property type="evidence" value="ECO:0007669"/>
    <property type="project" value="TreeGrafter"/>
</dbReference>
<dbReference type="InterPro" id="IPR022947">
    <property type="entry name" value="Ribosomal_eL18_arc"/>
</dbReference>
<dbReference type="EMBL" id="DUJS01000004">
    <property type="protein sequence ID" value="HII70944.1"/>
    <property type="molecule type" value="Genomic_DNA"/>
</dbReference>
<proteinExistence type="inferred from homology"/>
<dbReference type="GO" id="GO:0006412">
    <property type="term" value="P:translation"/>
    <property type="evidence" value="ECO:0007669"/>
    <property type="project" value="UniProtKB-UniRule"/>
</dbReference>
<feature type="domain" description="Large ribosomal subunit protein uL15/eL18" evidence="5">
    <location>
        <begin position="28"/>
        <end position="122"/>
    </location>
</feature>
<protein>
    <recommendedName>
        <fullName evidence="4">Large ribosomal subunit protein eL18</fullName>
    </recommendedName>
</protein>
<dbReference type="PANTHER" id="PTHR10934">
    <property type="entry name" value="60S RIBOSOMAL PROTEIN L18"/>
    <property type="match status" value="1"/>
</dbReference>
<dbReference type="PROSITE" id="PS01106">
    <property type="entry name" value="RIBOSOMAL_L18E"/>
    <property type="match status" value="1"/>
</dbReference>
<evidence type="ECO:0000313" key="6">
    <source>
        <dbReference type="EMBL" id="HII70944.1"/>
    </source>
</evidence>
<dbReference type="AlphaFoldDB" id="A0A832T7C0"/>
<dbReference type="Proteomes" id="UP000619545">
    <property type="component" value="Unassembled WGS sequence"/>
</dbReference>
<comment type="similarity">
    <text evidence="1 4">Belongs to the eukaryotic ribosomal protein eL18 family.</text>
</comment>
<dbReference type="Pfam" id="PF17135">
    <property type="entry name" value="Ribosomal_L18"/>
    <property type="match status" value="1"/>
</dbReference>
<name>A0A832T7C0_9EURY</name>
<dbReference type="GeneID" id="1478070"/>
<dbReference type="PROSITE" id="PS00475">
    <property type="entry name" value="RIBOSOMAL_L15"/>
    <property type="match status" value="1"/>
</dbReference>
<dbReference type="InterPro" id="IPR036227">
    <property type="entry name" value="Ribosomal_uL15/eL18_sf"/>
</dbReference>
<dbReference type="HAMAP" id="MF_00329">
    <property type="entry name" value="Ribosomal_eL18"/>
    <property type="match status" value="1"/>
</dbReference>
<dbReference type="PANTHER" id="PTHR10934:SF2">
    <property type="entry name" value="LARGE RIBOSOMAL SUBUNIT PROTEIN EL18"/>
    <property type="match status" value="1"/>
</dbReference>
<comment type="caution">
    <text evidence="6">The sequence shown here is derived from an EMBL/GenBank/DDBJ whole genome shotgun (WGS) entry which is preliminary data.</text>
</comment>
<dbReference type="GO" id="GO:0022625">
    <property type="term" value="C:cytosolic large ribosomal subunit"/>
    <property type="evidence" value="ECO:0007669"/>
    <property type="project" value="TreeGrafter"/>
</dbReference>
<sequence>MTWAPTGPTNVELRKLIRDLKKAACEYNAPVWRDVAERLSRPRRQRAEVNVGKLDGLARRGVIQEEETVLVPGKVLGDGVITQPLRVAAWRFSRTARMKIEAAGGECLTIRELLEENPEGSYIRIIE</sequence>
<accession>A0A832T7C0</accession>
<dbReference type="InterPro" id="IPR021132">
    <property type="entry name" value="Ribosomal_eL18/eL18-A/B/_CS"/>
</dbReference>
<dbReference type="OMA" id="SGVIIME"/>
<dbReference type="Gene3D" id="3.100.10.10">
    <property type="match status" value="1"/>
</dbReference>
<dbReference type="InterPro" id="IPR021131">
    <property type="entry name" value="Ribosomal_uL15/eL18"/>
</dbReference>
<evidence type="ECO:0000313" key="7">
    <source>
        <dbReference type="Proteomes" id="UP000619545"/>
    </source>
</evidence>
<evidence type="ECO:0000259" key="5">
    <source>
        <dbReference type="Pfam" id="PF17135"/>
    </source>
</evidence>
<dbReference type="GO" id="GO:0003735">
    <property type="term" value="F:structural constituent of ribosome"/>
    <property type="evidence" value="ECO:0007669"/>
    <property type="project" value="InterPro"/>
</dbReference>
<dbReference type="NCBIfam" id="NF003079">
    <property type="entry name" value="PRK04005.1"/>
    <property type="match status" value="1"/>
</dbReference>